<dbReference type="Proteomes" id="UP000312512">
    <property type="component" value="Unassembled WGS sequence"/>
</dbReference>
<name>A0A5C4V4V2_9ACTN</name>
<dbReference type="AlphaFoldDB" id="A0A5C4V4V2"/>
<dbReference type="EMBL" id="VDLX02000029">
    <property type="protein sequence ID" value="KAB8186277.1"/>
    <property type="molecule type" value="Genomic_DNA"/>
</dbReference>
<evidence type="ECO:0000313" key="1">
    <source>
        <dbReference type="EMBL" id="KAB8186277.1"/>
    </source>
</evidence>
<dbReference type="RefSeq" id="WP_139637709.1">
    <property type="nucleotide sequence ID" value="NZ_VDLX02000029.1"/>
</dbReference>
<keyword evidence="2" id="KW-1185">Reference proteome</keyword>
<comment type="caution">
    <text evidence="1">The sequence shown here is derived from an EMBL/GenBank/DDBJ whole genome shotgun (WGS) entry which is preliminary data.</text>
</comment>
<protein>
    <submittedName>
        <fullName evidence="1">Uncharacterized protein</fullName>
    </submittedName>
</protein>
<sequence>MLVLRAQWDNDRFERATVKYGILALVLPVVLTVAGGLSGVPLEVYDDVVAVAGVLAVVWLARSAHDLDAPPAVSVPSA</sequence>
<gene>
    <name evidence="1" type="ORF">FH608_047010</name>
</gene>
<accession>A0A5C4V4V2</accession>
<evidence type="ECO:0000313" key="2">
    <source>
        <dbReference type="Proteomes" id="UP000312512"/>
    </source>
</evidence>
<reference evidence="1 2" key="1">
    <citation type="submission" date="2019-10" db="EMBL/GenBank/DDBJ databases">
        <title>Nonomuraea sp. nov., isolated from Phyllanthus amarus.</title>
        <authorList>
            <person name="Klykleung N."/>
            <person name="Tanasupawat S."/>
        </authorList>
    </citation>
    <scope>NUCLEOTIDE SEQUENCE [LARGE SCALE GENOMIC DNA]</scope>
    <source>
        <strain evidence="1 2">PA1-10</strain>
    </source>
</reference>
<proteinExistence type="predicted"/>
<organism evidence="1 2">
    <name type="scientific">Nonomuraea phyllanthi</name>
    <dbReference type="NCBI Taxonomy" id="2219224"/>
    <lineage>
        <taxon>Bacteria</taxon>
        <taxon>Bacillati</taxon>
        <taxon>Actinomycetota</taxon>
        <taxon>Actinomycetes</taxon>
        <taxon>Streptosporangiales</taxon>
        <taxon>Streptosporangiaceae</taxon>
        <taxon>Nonomuraea</taxon>
    </lineage>
</organism>